<sequence>MATFFTGKAKIHPPSSATMSGSTLSDIDKNNVNKMYQATMEKNAWVLSTGKNVHETMQNVAMAATTIHEHLCHSMIMDPLDSIWEHHFTAEEREEMITYQRKSLPSFPDHLQQYLDTYDTNTSTALESFNNNNSAVASNKDGDILWIQETMAFYSKILENKPWDQTLGTGSRCFSDTDLLLKLWRPVYDIFFDTDITAAATGTSTNTSTGTAHTCEMDLVFEYDNLALGGGEIDNRMIVGDDVDYSLKVPKCLKNMLARMVDRYPERKSDFQTIGLMMTGQHIQLISLDIPYNNICRLTRTPLFKLTLMNNDNSNSMSQHGIQPIIQLVWKSLQVMKTNAQLVSRTKQRPISTLTDTIHTLKPLTSSSLPPSFTPSFTSSFSSSPKKTDISDDFKLINNEEWTKCKEFICSRVFPYLKEFISIYLVLWVLAPDYALKLSLILTYFQS</sequence>
<dbReference type="EMBL" id="MCGE01000019">
    <property type="protein sequence ID" value="ORZ12374.1"/>
    <property type="molecule type" value="Genomic_DNA"/>
</dbReference>
<proteinExistence type="predicted"/>
<gene>
    <name evidence="2" type="ORF">BCR42DRAFT_81634</name>
</gene>
<organism evidence="2 3">
    <name type="scientific">Absidia repens</name>
    <dbReference type="NCBI Taxonomy" id="90262"/>
    <lineage>
        <taxon>Eukaryota</taxon>
        <taxon>Fungi</taxon>
        <taxon>Fungi incertae sedis</taxon>
        <taxon>Mucoromycota</taxon>
        <taxon>Mucoromycotina</taxon>
        <taxon>Mucoromycetes</taxon>
        <taxon>Mucorales</taxon>
        <taxon>Cunninghamellaceae</taxon>
        <taxon>Absidia</taxon>
    </lineage>
</organism>
<evidence type="ECO:0000313" key="2">
    <source>
        <dbReference type="EMBL" id="ORZ12374.1"/>
    </source>
</evidence>
<comment type="caution">
    <text evidence="2">The sequence shown here is derived from an EMBL/GenBank/DDBJ whole genome shotgun (WGS) entry which is preliminary data.</text>
</comment>
<accession>A0A1X2IA13</accession>
<feature type="region of interest" description="Disordered" evidence="1">
    <location>
        <begin position="1"/>
        <end position="23"/>
    </location>
</feature>
<dbReference type="AlphaFoldDB" id="A0A1X2IA13"/>
<protein>
    <submittedName>
        <fullName evidence="2">Uncharacterized protein</fullName>
    </submittedName>
</protein>
<dbReference type="OrthoDB" id="2205645at2759"/>
<name>A0A1X2IA13_9FUNG</name>
<reference evidence="2 3" key="1">
    <citation type="submission" date="2016-07" db="EMBL/GenBank/DDBJ databases">
        <title>Pervasive Adenine N6-methylation of Active Genes in Fungi.</title>
        <authorList>
            <consortium name="DOE Joint Genome Institute"/>
            <person name="Mondo S.J."/>
            <person name="Dannebaum R.O."/>
            <person name="Kuo R.C."/>
            <person name="Labutti K."/>
            <person name="Haridas S."/>
            <person name="Kuo A."/>
            <person name="Salamov A."/>
            <person name="Ahrendt S.R."/>
            <person name="Lipzen A."/>
            <person name="Sullivan W."/>
            <person name="Andreopoulos W.B."/>
            <person name="Clum A."/>
            <person name="Lindquist E."/>
            <person name="Daum C."/>
            <person name="Ramamoorthy G.K."/>
            <person name="Gryganskyi A."/>
            <person name="Culley D."/>
            <person name="Magnuson J.K."/>
            <person name="James T.Y."/>
            <person name="O'Malley M.A."/>
            <person name="Stajich J.E."/>
            <person name="Spatafora J.W."/>
            <person name="Visel A."/>
            <person name="Grigoriev I.V."/>
        </authorList>
    </citation>
    <scope>NUCLEOTIDE SEQUENCE [LARGE SCALE GENOMIC DNA]</scope>
    <source>
        <strain evidence="2 3">NRRL 1336</strain>
    </source>
</reference>
<evidence type="ECO:0000256" key="1">
    <source>
        <dbReference type="SAM" id="MobiDB-lite"/>
    </source>
</evidence>
<evidence type="ECO:0000313" key="3">
    <source>
        <dbReference type="Proteomes" id="UP000193560"/>
    </source>
</evidence>
<keyword evidence="3" id="KW-1185">Reference proteome</keyword>
<dbReference type="Proteomes" id="UP000193560">
    <property type="component" value="Unassembled WGS sequence"/>
</dbReference>